<feature type="domain" description="Heterokaryon incompatibility" evidence="1">
    <location>
        <begin position="71"/>
        <end position="244"/>
    </location>
</feature>
<keyword evidence="3" id="KW-1185">Reference proteome</keyword>
<dbReference type="InterPro" id="IPR010730">
    <property type="entry name" value="HET"/>
</dbReference>
<accession>A0A0D2AKT2</accession>
<gene>
    <name evidence="2" type="ORF">PV09_02034</name>
</gene>
<dbReference type="AlphaFoldDB" id="A0A0D2AKT2"/>
<evidence type="ECO:0000313" key="3">
    <source>
        <dbReference type="Proteomes" id="UP000053259"/>
    </source>
</evidence>
<dbReference type="OrthoDB" id="3548654at2759"/>
<dbReference type="HOGENOM" id="CLU_004184_7_2_1"/>
<dbReference type="RefSeq" id="XP_016217034.1">
    <property type="nucleotide sequence ID" value="XM_016355018.1"/>
</dbReference>
<dbReference type="Pfam" id="PF06985">
    <property type="entry name" value="HET"/>
    <property type="match status" value="1"/>
</dbReference>
<evidence type="ECO:0000259" key="1">
    <source>
        <dbReference type="Pfam" id="PF06985"/>
    </source>
</evidence>
<organism evidence="2 3">
    <name type="scientific">Verruconis gallopava</name>
    <dbReference type="NCBI Taxonomy" id="253628"/>
    <lineage>
        <taxon>Eukaryota</taxon>
        <taxon>Fungi</taxon>
        <taxon>Dikarya</taxon>
        <taxon>Ascomycota</taxon>
        <taxon>Pezizomycotina</taxon>
        <taxon>Dothideomycetes</taxon>
        <taxon>Pleosporomycetidae</taxon>
        <taxon>Venturiales</taxon>
        <taxon>Sympoventuriaceae</taxon>
        <taxon>Verruconis</taxon>
    </lineage>
</organism>
<dbReference type="EMBL" id="KN847533">
    <property type="protein sequence ID" value="KIW07165.1"/>
    <property type="molecule type" value="Genomic_DNA"/>
</dbReference>
<evidence type="ECO:0000313" key="2">
    <source>
        <dbReference type="EMBL" id="KIW07165.1"/>
    </source>
</evidence>
<name>A0A0D2AKT2_9PEZI</name>
<protein>
    <recommendedName>
        <fullName evidence="1">Heterokaryon incompatibility domain-containing protein</fullName>
    </recommendedName>
</protein>
<proteinExistence type="predicted"/>
<dbReference type="Proteomes" id="UP000053259">
    <property type="component" value="Unassembled WGS sequence"/>
</dbReference>
<dbReference type="InterPro" id="IPR052895">
    <property type="entry name" value="HetReg/Transcr_Mod"/>
</dbReference>
<dbReference type="PANTHER" id="PTHR24148">
    <property type="entry name" value="ANKYRIN REPEAT DOMAIN-CONTAINING PROTEIN 39 HOMOLOG-RELATED"/>
    <property type="match status" value="1"/>
</dbReference>
<dbReference type="GeneID" id="27310007"/>
<reference evidence="2 3" key="1">
    <citation type="submission" date="2015-01" db="EMBL/GenBank/DDBJ databases">
        <title>The Genome Sequence of Ochroconis gallopava CBS43764.</title>
        <authorList>
            <consortium name="The Broad Institute Genomics Platform"/>
            <person name="Cuomo C."/>
            <person name="de Hoog S."/>
            <person name="Gorbushina A."/>
            <person name="Stielow B."/>
            <person name="Teixiera M."/>
            <person name="Abouelleil A."/>
            <person name="Chapman S.B."/>
            <person name="Priest M."/>
            <person name="Young S.K."/>
            <person name="Wortman J."/>
            <person name="Nusbaum C."/>
            <person name="Birren B."/>
        </authorList>
    </citation>
    <scope>NUCLEOTIDE SEQUENCE [LARGE SCALE GENOMIC DNA]</scope>
    <source>
        <strain evidence="2 3">CBS 43764</strain>
    </source>
</reference>
<dbReference type="InParanoid" id="A0A0D2AKT2"/>
<dbReference type="PANTHER" id="PTHR24148:SF73">
    <property type="entry name" value="HET DOMAIN PROTEIN (AFU_ORTHOLOGUE AFUA_8G01020)"/>
    <property type="match status" value="1"/>
</dbReference>
<dbReference type="VEuPathDB" id="FungiDB:PV09_02034"/>
<sequence>MEEFLGEMFLQAENGSQSFHKRFVHKPITGRNSIRLIKLESVRKRSLHSNSYNRNVFGIVERSLDDLNLEYVTLSYVRGNQSKDSALVLRGHDGDCIFPVTASLWDAVNIVVPSLVSMHGKSILLWADQVCIDQSNDEEVLEQFKLVGRIYRQCWCCVIWLGPADDDTEAAFTLLRRIEAVMPFNQPITFNTYEARTSTHSQIRQMLIQHYGKDILPSQTDPGWAAFGKLLQREWFSRLWTFQEAVLSFRGNNVVICGRYNAPFVTVMRASILLGLDHSFGVNHSNGRVSLQRISDTRHAVAHQKPTPLAWLLLNNDFYKCSNPADRIYVLLSMQNEVGDGPFEPIAVDLKKPARQLYIETSRNIIRSQNSLRICATATEREFGGQVSDLPSWVTDWSTRAANNAFEYLNPAYAYFSADLRRPHRDVVVSKEILRVQGYIVDTVAELIDIQISDFTSSQTLEDRLRDEILPILKTSFRSHPTGLTLAQESHRIIKTITLDGYTRQTATGDFELPADAWSETTCDHMINQILRLSVRSDLTVTASLEKWLAALAWQSRACINRRFAMLESHSLALVPQATKIGNAVAILHGSTLPYVLELKPVCRMIGVCFVDGLMHGEEGDRDATPIDIY</sequence>